<accession>A0A6G9J1B7</accession>
<organism evidence="1 2">
    <name type="scientific">Parageobacillus toebii NBRC 107807</name>
    <dbReference type="NCBI Taxonomy" id="1223503"/>
    <lineage>
        <taxon>Bacteria</taxon>
        <taxon>Bacillati</taxon>
        <taxon>Bacillota</taxon>
        <taxon>Bacilli</taxon>
        <taxon>Bacillales</taxon>
        <taxon>Anoxybacillaceae</taxon>
        <taxon>Parageobacillus</taxon>
    </lineage>
</organism>
<name>A0A6G9J1B7_9BACL</name>
<keyword evidence="2" id="KW-1185">Reference proteome</keyword>
<gene>
    <name evidence="1" type="ORF">HNR78_001578</name>
</gene>
<proteinExistence type="predicted"/>
<dbReference type="AlphaFoldDB" id="A0A6G9J1B7"/>
<protein>
    <submittedName>
        <fullName evidence="1">Uncharacterized protein</fullName>
    </submittedName>
</protein>
<evidence type="ECO:0000313" key="2">
    <source>
        <dbReference type="Proteomes" id="UP000613002"/>
    </source>
</evidence>
<sequence>MVKPMLMDILCQTKNKSEREEGYVQIIDDGGMERTTRPLLIIGEIFTITDKIRSTNQKKLSGLVILQEEVRSEGLKRGQ</sequence>
<comment type="caution">
    <text evidence="1">The sequence shown here is derived from an EMBL/GenBank/DDBJ whole genome shotgun (WGS) entry which is preliminary data.</text>
</comment>
<dbReference type="Proteomes" id="UP000613002">
    <property type="component" value="Unassembled WGS sequence"/>
</dbReference>
<evidence type="ECO:0000313" key="1">
    <source>
        <dbReference type="EMBL" id="MBB3868695.1"/>
    </source>
</evidence>
<reference evidence="1 2" key="1">
    <citation type="submission" date="2020-08" db="EMBL/GenBank/DDBJ databases">
        <title>Genomic Encyclopedia of Type Strains, Phase IV (KMG-IV): sequencing the most valuable type-strain genomes for metagenomic binning, comparative biology and taxonomic classification.</title>
        <authorList>
            <person name="Goeker M."/>
        </authorList>
    </citation>
    <scope>NUCLEOTIDE SEQUENCE [LARGE SCALE GENOMIC DNA]</scope>
    <source>
        <strain evidence="1 2">DSM 14590</strain>
    </source>
</reference>
<dbReference type="RefSeq" id="WP_062755505.1">
    <property type="nucleotide sequence ID" value="NZ_BDAQ01000011.1"/>
</dbReference>
<dbReference type="EMBL" id="JACICZ010000004">
    <property type="protein sequence ID" value="MBB3868695.1"/>
    <property type="molecule type" value="Genomic_DNA"/>
</dbReference>